<dbReference type="GO" id="GO:0003723">
    <property type="term" value="F:RNA binding"/>
    <property type="evidence" value="ECO:0007669"/>
    <property type="project" value="InterPro"/>
</dbReference>
<reference evidence="9" key="2">
    <citation type="submission" date="2022-12" db="EMBL/GenBank/DDBJ databases">
        <authorList>
            <person name="Sun Q."/>
            <person name="Kim S."/>
        </authorList>
    </citation>
    <scope>NUCLEOTIDE SEQUENCE</scope>
    <source>
        <strain evidence="9">KCTC 12344</strain>
    </source>
</reference>
<dbReference type="Pfam" id="PF03861">
    <property type="entry name" value="ANTAR"/>
    <property type="match status" value="1"/>
</dbReference>
<dbReference type="PROSITE" id="PS50110">
    <property type="entry name" value="RESPONSE_REGULATORY"/>
    <property type="match status" value="1"/>
</dbReference>
<dbReference type="PROSITE" id="PS50921">
    <property type="entry name" value="ANTAR"/>
    <property type="match status" value="1"/>
</dbReference>
<reference evidence="9" key="1">
    <citation type="journal article" date="2014" name="Int. J. Syst. Evol. Microbiol.">
        <title>Complete genome sequence of Corynebacterium casei LMG S-19264T (=DSM 44701T), isolated from a smear-ripened cheese.</title>
        <authorList>
            <consortium name="US DOE Joint Genome Institute (JGI-PGF)"/>
            <person name="Walter F."/>
            <person name="Albersmeier A."/>
            <person name="Kalinowski J."/>
            <person name="Ruckert C."/>
        </authorList>
    </citation>
    <scope>NUCLEOTIDE SEQUENCE</scope>
    <source>
        <strain evidence="9">KCTC 12344</strain>
    </source>
</reference>
<evidence type="ECO:0008006" key="11">
    <source>
        <dbReference type="Google" id="ProtNLM"/>
    </source>
</evidence>
<dbReference type="PIRSF" id="PIRSF036382">
    <property type="entry name" value="RR_antiterm"/>
    <property type="match status" value="1"/>
</dbReference>
<evidence type="ECO:0000259" key="8">
    <source>
        <dbReference type="PROSITE" id="PS50921"/>
    </source>
</evidence>
<dbReference type="Pfam" id="PF00072">
    <property type="entry name" value="Response_reg"/>
    <property type="match status" value="1"/>
</dbReference>
<evidence type="ECO:0000256" key="5">
    <source>
        <dbReference type="ARBA" id="ARBA00023163"/>
    </source>
</evidence>
<dbReference type="SMART" id="SM00448">
    <property type="entry name" value="REC"/>
    <property type="match status" value="1"/>
</dbReference>
<keyword evidence="5" id="KW-0804">Transcription</keyword>
<dbReference type="PANTHER" id="PTHR48111">
    <property type="entry name" value="REGULATOR OF RPOS"/>
    <property type="match status" value="1"/>
</dbReference>
<keyword evidence="2" id="KW-0902">Two-component regulatory system</keyword>
<sequence length="228" mass="25020">MGQAIRFIIGHHKLPICSAMTPPATAKRLILIVDDDQLLAEFLSVILQNAGYETMQAHSADHALKLVAEREPDMALLDIHMPGMSGLELAKQLNRETSVPFMFLSGRGDADAGKQAAAYGAVGFVVKPVDEKHLMPAFEAGLARADDIRQLRRTELNLNAALAAGRETSLAVGLLMCKFQTDRNTAFEVLRDHARSSRRKVNEVADQLLTAEETLNGLHAAFYARFKK</sequence>
<dbReference type="AlphaFoldDB" id="A0AA87Y919"/>
<protein>
    <recommendedName>
        <fullName evidence="11">Response regulator</fullName>
    </recommendedName>
</protein>
<dbReference type="Proteomes" id="UP000619512">
    <property type="component" value="Unassembled WGS sequence"/>
</dbReference>
<keyword evidence="3" id="KW-0805">Transcription regulation</keyword>
<dbReference type="InterPro" id="IPR001789">
    <property type="entry name" value="Sig_transdc_resp-reg_receiver"/>
</dbReference>
<dbReference type="SUPFAM" id="SSF52172">
    <property type="entry name" value="CheY-like"/>
    <property type="match status" value="1"/>
</dbReference>
<gene>
    <name evidence="9" type="ORF">GCM10007388_11910</name>
</gene>
<dbReference type="InterPro" id="IPR011006">
    <property type="entry name" value="CheY-like_superfamily"/>
</dbReference>
<evidence type="ECO:0000256" key="2">
    <source>
        <dbReference type="ARBA" id="ARBA00023012"/>
    </source>
</evidence>
<evidence type="ECO:0000313" key="9">
    <source>
        <dbReference type="EMBL" id="GGY80843.1"/>
    </source>
</evidence>
<dbReference type="Gene3D" id="1.10.10.10">
    <property type="entry name" value="Winged helix-like DNA-binding domain superfamily/Winged helix DNA-binding domain"/>
    <property type="match status" value="1"/>
</dbReference>
<feature type="domain" description="Response regulatory" evidence="7">
    <location>
        <begin position="29"/>
        <end position="142"/>
    </location>
</feature>
<evidence type="ECO:0000256" key="6">
    <source>
        <dbReference type="PROSITE-ProRule" id="PRU00169"/>
    </source>
</evidence>
<dbReference type="GO" id="GO:0000976">
    <property type="term" value="F:transcription cis-regulatory region binding"/>
    <property type="evidence" value="ECO:0007669"/>
    <property type="project" value="TreeGrafter"/>
</dbReference>
<dbReference type="SMART" id="SM01012">
    <property type="entry name" value="ANTAR"/>
    <property type="match status" value="1"/>
</dbReference>
<keyword evidence="4" id="KW-0238">DNA-binding</keyword>
<name>A0AA87Y919_9BURK</name>
<dbReference type="InterPro" id="IPR008327">
    <property type="entry name" value="Sig_transdc_resp-reg_antiterm"/>
</dbReference>
<evidence type="ECO:0000313" key="10">
    <source>
        <dbReference type="Proteomes" id="UP000619512"/>
    </source>
</evidence>
<proteinExistence type="predicted"/>
<dbReference type="Gene3D" id="3.40.50.2300">
    <property type="match status" value="1"/>
</dbReference>
<feature type="domain" description="ANTAR" evidence="8">
    <location>
        <begin position="148"/>
        <end position="209"/>
    </location>
</feature>
<evidence type="ECO:0000256" key="4">
    <source>
        <dbReference type="ARBA" id="ARBA00023125"/>
    </source>
</evidence>
<dbReference type="InterPro" id="IPR005561">
    <property type="entry name" value="ANTAR"/>
</dbReference>
<dbReference type="GO" id="GO:0000156">
    <property type="term" value="F:phosphorelay response regulator activity"/>
    <property type="evidence" value="ECO:0007669"/>
    <property type="project" value="TreeGrafter"/>
</dbReference>
<evidence type="ECO:0000256" key="1">
    <source>
        <dbReference type="ARBA" id="ARBA00022553"/>
    </source>
</evidence>
<feature type="modified residue" description="4-aspartylphosphate" evidence="6">
    <location>
        <position position="78"/>
    </location>
</feature>
<evidence type="ECO:0000256" key="3">
    <source>
        <dbReference type="ARBA" id="ARBA00023015"/>
    </source>
</evidence>
<dbReference type="PANTHER" id="PTHR48111:SF1">
    <property type="entry name" value="TWO-COMPONENT RESPONSE REGULATOR ORR33"/>
    <property type="match status" value="1"/>
</dbReference>
<dbReference type="InterPro" id="IPR039420">
    <property type="entry name" value="WalR-like"/>
</dbReference>
<keyword evidence="1 6" id="KW-0597">Phosphoprotein</keyword>
<dbReference type="InterPro" id="IPR036388">
    <property type="entry name" value="WH-like_DNA-bd_sf"/>
</dbReference>
<dbReference type="GO" id="GO:0005829">
    <property type="term" value="C:cytosol"/>
    <property type="evidence" value="ECO:0007669"/>
    <property type="project" value="TreeGrafter"/>
</dbReference>
<evidence type="ECO:0000259" key="7">
    <source>
        <dbReference type="PROSITE" id="PS50110"/>
    </source>
</evidence>
<dbReference type="EMBL" id="BMWW01000002">
    <property type="protein sequence ID" value="GGY80843.1"/>
    <property type="molecule type" value="Genomic_DNA"/>
</dbReference>
<accession>A0AA87Y919</accession>
<comment type="caution">
    <text evidence="9">The sequence shown here is derived from an EMBL/GenBank/DDBJ whole genome shotgun (WGS) entry which is preliminary data.</text>
</comment>
<dbReference type="GO" id="GO:0006355">
    <property type="term" value="P:regulation of DNA-templated transcription"/>
    <property type="evidence" value="ECO:0007669"/>
    <property type="project" value="TreeGrafter"/>
</dbReference>
<dbReference type="GO" id="GO:0032993">
    <property type="term" value="C:protein-DNA complex"/>
    <property type="evidence" value="ECO:0007669"/>
    <property type="project" value="TreeGrafter"/>
</dbReference>
<organism evidence="9 10">
    <name type="scientific">Pseudoduganella plicata</name>
    <dbReference type="NCBI Taxonomy" id="321984"/>
    <lineage>
        <taxon>Bacteria</taxon>
        <taxon>Pseudomonadati</taxon>
        <taxon>Pseudomonadota</taxon>
        <taxon>Betaproteobacteria</taxon>
        <taxon>Burkholderiales</taxon>
        <taxon>Oxalobacteraceae</taxon>
        <taxon>Telluria group</taxon>
        <taxon>Pseudoduganella</taxon>
    </lineage>
</organism>